<dbReference type="AlphaFoldDB" id="Q93VP5"/>
<organism evidence="2">
    <name type="scientific">Oryza sativa subsp. japonica</name>
    <name type="common">Rice</name>
    <dbReference type="NCBI Taxonomy" id="39947"/>
    <lineage>
        <taxon>Eukaryota</taxon>
        <taxon>Viridiplantae</taxon>
        <taxon>Streptophyta</taxon>
        <taxon>Embryophyta</taxon>
        <taxon>Tracheophyta</taxon>
        <taxon>Spermatophyta</taxon>
        <taxon>Magnoliopsida</taxon>
        <taxon>Liliopsida</taxon>
        <taxon>Poales</taxon>
        <taxon>Poaceae</taxon>
        <taxon>BOP clade</taxon>
        <taxon>Oryzoideae</taxon>
        <taxon>Oryzeae</taxon>
        <taxon>Oryzinae</taxon>
        <taxon>Oryza</taxon>
        <taxon>Oryza sativa</taxon>
    </lineage>
</organism>
<feature type="compositionally biased region" description="Polar residues" evidence="1">
    <location>
        <begin position="1"/>
        <end position="15"/>
    </location>
</feature>
<proteinExistence type="predicted"/>
<evidence type="ECO:0000313" key="2">
    <source>
        <dbReference type="EMBL" id="BAB64748.1"/>
    </source>
</evidence>
<dbReference type="Proteomes" id="UP000817658">
    <property type="component" value="Chromosome 1"/>
</dbReference>
<gene>
    <name evidence="2" type="primary">P0560B06.14</name>
</gene>
<sequence>MTSNVSIQDGPTATNRGLGPFVGRTRMQNLVEPNRLRPVRTDPNPKSAGGMPQTHPRLVGGNGAPPTSLLLNTLRTRGLRLRSAMKALPLLPLVVFLFETDISFAAVLEDFVAKPENFWEN</sequence>
<protein>
    <submittedName>
        <fullName evidence="2">p0560B06.14 protein</fullName>
    </submittedName>
</protein>
<feature type="region of interest" description="Disordered" evidence="1">
    <location>
        <begin position="1"/>
        <end position="64"/>
    </location>
</feature>
<name>Q93VP5_ORYSJ</name>
<evidence type="ECO:0000256" key="1">
    <source>
        <dbReference type="SAM" id="MobiDB-lite"/>
    </source>
</evidence>
<accession>Q93VP5</accession>
<reference evidence="2" key="1">
    <citation type="journal article" date="2002" name="Nature">
        <title>The genome sequence and structure of rice chromosome 1.</title>
        <authorList>
            <person name="Sasaki T."/>
            <person name="Matsumoto T."/>
            <person name="Yamamoto K."/>
            <person name="Sakata K."/>
            <person name="Baba T."/>
            <person name="Katayose Y."/>
            <person name="Wu J."/>
            <person name="Niimura Y."/>
            <person name="Cheng Z."/>
            <person name="Nagamura Y."/>
            <person name="Antonio B.A."/>
            <person name="Kanamori H."/>
            <person name="Hosokawa S."/>
            <person name="Masukawa M."/>
            <person name="Arikawa K."/>
            <person name="Chiden Y."/>
            <person name="Hayashi M."/>
            <person name="Okamoto M."/>
            <person name="Ando T."/>
            <person name="Aoki H."/>
            <person name="Arita K."/>
            <person name="Hamada M."/>
            <person name="Harada C."/>
            <person name="Hijishita S."/>
            <person name="Honda M."/>
            <person name="Ichikawa Y."/>
            <person name="Idonuma A."/>
            <person name="Iijima M."/>
            <person name="Ikeda M."/>
            <person name="Ikeno M."/>
            <person name="Itoh S."/>
            <person name="Itoh T."/>
            <person name="Itoh Y."/>
            <person name="Itoh Y."/>
            <person name="Iwabuchi A."/>
            <person name="Kamiya K."/>
            <person name="Karasawa W."/>
            <person name="Katagiri S."/>
            <person name="Kikuta A."/>
            <person name="Kobayashi N."/>
            <person name="Kono I."/>
            <person name="Machita K."/>
            <person name="Maehara T."/>
            <person name="Mizuno H."/>
            <person name="Mizubayashi T."/>
            <person name="Mukai Y."/>
            <person name="Nagasaki H."/>
            <person name="Nakashima M."/>
            <person name="Nakama Y."/>
            <person name="Nakamichi Y."/>
            <person name="Nakamura M."/>
            <person name="Namiki N."/>
            <person name="Negishi M."/>
            <person name="Ohta I."/>
            <person name="Ono N."/>
            <person name="Saji S."/>
            <person name="Sakai K."/>
            <person name="Shibata M."/>
            <person name="Shimokawa T."/>
            <person name="Shomura A."/>
            <person name="Song J."/>
            <person name="Takazaki Y."/>
            <person name="Terasawa K."/>
            <person name="Tsuji K."/>
            <person name="Waki K."/>
            <person name="Yamagata H."/>
            <person name="Yamane H."/>
            <person name="Yoshiki S."/>
            <person name="Yoshihara R."/>
            <person name="Yukawa K."/>
            <person name="Zhong H."/>
            <person name="Iwama H."/>
            <person name="Endo T."/>
            <person name="Ito H."/>
            <person name="Hahn J.H."/>
            <person name="Kim H.I."/>
            <person name="Eun M.Y."/>
            <person name="Yano M."/>
            <person name="Jiang J."/>
            <person name="Gojobori T."/>
        </authorList>
    </citation>
    <scope>NUCLEOTIDE SEQUENCE</scope>
</reference>
<dbReference type="EMBL" id="AP003281">
    <property type="protein sequence ID" value="BAB64748.1"/>
    <property type="molecule type" value="Genomic_DNA"/>
</dbReference>